<reference evidence="7" key="3">
    <citation type="submission" date="2015-06" db="UniProtKB">
        <authorList>
            <consortium name="EnsemblMetazoa"/>
        </authorList>
    </citation>
    <scope>IDENTIFICATION</scope>
</reference>
<keyword evidence="4" id="KW-1015">Disulfide bond</keyword>
<reference evidence="8" key="1">
    <citation type="submission" date="2012-12" db="EMBL/GenBank/DDBJ databases">
        <authorList>
            <person name="Hellsten U."/>
            <person name="Grimwood J."/>
            <person name="Chapman J.A."/>
            <person name="Shapiro H."/>
            <person name="Aerts A."/>
            <person name="Otillar R.P."/>
            <person name="Terry A.Y."/>
            <person name="Boore J.L."/>
            <person name="Simakov O."/>
            <person name="Marletaz F."/>
            <person name="Cho S.-J."/>
            <person name="Edsinger-Gonzales E."/>
            <person name="Havlak P."/>
            <person name="Kuo D.-H."/>
            <person name="Larsson T."/>
            <person name="Lv J."/>
            <person name="Arendt D."/>
            <person name="Savage R."/>
            <person name="Osoegawa K."/>
            <person name="de Jong P."/>
            <person name="Lindberg D.R."/>
            <person name="Seaver E.C."/>
            <person name="Weisblat D.A."/>
            <person name="Putnam N.H."/>
            <person name="Grigoriev I.V."/>
            <person name="Rokhsar D.S."/>
        </authorList>
    </citation>
    <scope>NUCLEOTIDE SEQUENCE</scope>
</reference>
<dbReference type="EMBL" id="AMQM01004796">
    <property type="status" value="NOT_ANNOTATED_CDS"/>
    <property type="molecule type" value="Genomic_DNA"/>
</dbReference>
<keyword evidence="8" id="KW-1185">Reference proteome</keyword>
<dbReference type="KEGG" id="hro:HELRODRAFT_80959"/>
<dbReference type="InterPro" id="IPR038456">
    <property type="entry name" value="Macin_sf"/>
</dbReference>
<feature type="chain" id="PRO_5010981144" description="Theromacin" evidence="5">
    <location>
        <begin position="23"/>
        <end position="101"/>
    </location>
</feature>
<keyword evidence="3" id="KW-0964">Secreted</keyword>
<proteinExistence type="inferred from homology"/>
<comment type="subcellular location">
    <subcellularLocation>
        <location evidence="1">Secreted</location>
    </subcellularLocation>
</comment>
<reference evidence="6 8" key="2">
    <citation type="journal article" date="2013" name="Nature">
        <title>Insights into bilaterian evolution from three spiralian genomes.</title>
        <authorList>
            <person name="Simakov O."/>
            <person name="Marletaz F."/>
            <person name="Cho S.J."/>
            <person name="Edsinger-Gonzales E."/>
            <person name="Havlak P."/>
            <person name="Hellsten U."/>
            <person name="Kuo D.H."/>
            <person name="Larsson T."/>
            <person name="Lv J."/>
            <person name="Arendt D."/>
            <person name="Savage R."/>
            <person name="Osoegawa K."/>
            <person name="de Jong P."/>
            <person name="Grimwood J."/>
            <person name="Chapman J.A."/>
            <person name="Shapiro H."/>
            <person name="Aerts A."/>
            <person name="Otillar R.P."/>
            <person name="Terry A.Y."/>
            <person name="Boore J.L."/>
            <person name="Grigoriev I.V."/>
            <person name="Lindberg D.R."/>
            <person name="Seaver E.C."/>
            <person name="Weisblat D.A."/>
            <person name="Putnam N.H."/>
            <person name="Rokhsar D.S."/>
        </authorList>
    </citation>
    <scope>NUCLEOTIDE SEQUENCE</scope>
</reference>
<evidence type="ECO:0000256" key="4">
    <source>
        <dbReference type="ARBA" id="ARBA00023157"/>
    </source>
</evidence>
<dbReference type="InParanoid" id="T1G475"/>
<dbReference type="GO" id="GO:0006952">
    <property type="term" value="P:defense response"/>
    <property type="evidence" value="ECO:0007669"/>
    <property type="project" value="InterPro"/>
</dbReference>
<dbReference type="Proteomes" id="UP000015101">
    <property type="component" value="Unassembled WGS sequence"/>
</dbReference>
<dbReference type="AlphaFoldDB" id="T1G475"/>
<dbReference type="HOGENOM" id="CLU_2294662_0_0_1"/>
<evidence type="ECO:0008006" key="9">
    <source>
        <dbReference type="Google" id="ProtNLM"/>
    </source>
</evidence>
<dbReference type="EMBL" id="KB096676">
    <property type="protein sequence ID" value="ESO03146.1"/>
    <property type="molecule type" value="Genomic_DNA"/>
</dbReference>
<evidence type="ECO:0000256" key="1">
    <source>
        <dbReference type="ARBA" id="ARBA00004613"/>
    </source>
</evidence>
<dbReference type="InterPro" id="IPR029230">
    <property type="entry name" value="Macin"/>
</dbReference>
<feature type="signal peptide" evidence="5">
    <location>
        <begin position="1"/>
        <end position="22"/>
    </location>
</feature>
<name>T1G475_HELRO</name>
<evidence type="ECO:0000313" key="8">
    <source>
        <dbReference type="Proteomes" id="UP000015101"/>
    </source>
</evidence>
<evidence type="ECO:0000256" key="5">
    <source>
        <dbReference type="SAM" id="SignalP"/>
    </source>
</evidence>
<organism evidence="7 8">
    <name type="scientific">Helobdella robusta</name>
    <name type="common">Californian leech</name>
    <dbReference type="NCBI Taxonomy" id="6412"/>
    <lineage>
        <taxon>Eukaryota</taxon>
        <taxon>Metazoa</taxon>
        <taxon>Spiralia</taxon>
        <taxon>Lophotrochozoa</taxon>
        <taxon>Annelida</taxon>
        <taxon>Clitellata</taxon>
        <taxon>Hirudinea</taxon>
        <taxon>Rhynchobdellida</taxon>
        <taxon>Glossiphoniidae</taxon>
        <taxon>Helobdella</taxon>
    </lineage>
</organism>
<dbReference type="RefSeq" id="XP_009018839.1">
    <property type="nucleotide sequence ID" value="XM_009020591.1"/>
</dbReference>
<evidence type="ECO:0000313" key="6">
    <source>
        <dbReference type="EMBL" id="ESO03146.1"/>
    </source>
</evidence>
<dbReference type="OrthoDB" id="9988549at2759"/>
<gene>
    <name evidence="7" type="primary">20215873</name>
    <name evidence="6" type="ORF">HELRODRAFT_80959</name>
</gene>
<comment type="similarity">
    <text evidence="2">Belongs to the macin family.</text>
</comment>
<accession>T1G475</accession>
<dbReference type="EnsemblMetazoa" id="HelroT80959">
    <property type="protein sequence ID" value="HelroP80959"/>
    <property type="gene ID" value="HelroG80959"/>
</dbReference>
<dbReference type="Gene3D" id="3.30.30.100">
    <property type="match status" value="1"/>
</dbReference>
<evidence type="ECO:0000313" key="7">
    <source>
        <dbReference type="EnsemblMetazoa" id="HelroP80959"/>
    </source>
</evidence>
<evidence type="ECO:0000256" key="3">
    <source>
        <dbReference type="ARBA" id="ARBA00022525"/>
    </source>
</evidence>
<keyword evidence="5" id="KW-0732">Signal</keyword>
<sequence length="101" mass="11026">MKFFTGLSVLFCLLLCSASVQSSASGCYDADWSRCSPSTSGLTGIVWRACDSYCKVCYNADSGACYDSPSKNCPGLLKNNKQCACKNKRRSLNRLNPTCWP</sequence>
<dbReference type="Pfam" id="PF14865">
    <property type="entry name" value="Macin"/>
    <property type="match status" value="1"/>
</dbReference>
<evidence type="ECO:0000256" key="2">
    <source>
        <dbReference type="ARBA" id="ARBA00010366"/>
    </source>
</evidence>
<dbReference type="CTD" id="20215873"/>
<dbReference type="GO" id="GO:0005576">
    <property type="term" value="C:extracellular region"/>
    <property type="evidence" value="ECO:0007669"/>
    <property type="project" value="UniProtKB-SubCell"/>
</dbReference>
<dbReference type="PROSITE" id="PS51257">
    <property type="entry name" value="PROKAR_LIPOPROTEIN"/>
    <property type="match status" value="1"/>
</dbReference>
<protein>
    <recommendedName>
        <fullName evidence="9">Theromacin</fullName>
    </recommendedName>
</protein>
<dbReference type="GeneID" id="20215873"/>